<dbReference type="EMBL" id="CP017195">
    <property type="protein sequence ID" value="QDJ28207.1"/>
    <property type="molecule type" value="Genomic_DNA"/>
</dbReference>
<protein>
    <submittedName>
        <fullName evidence="2">Holin</fullName>
    </submittedName>
</protein>
<proteinExistence type="predicted"/>
<dbReference type="KEGG" id="lpaa:BHS01_06590"/>
<keyword evidence="1" id="KW-0812">Transmembrane</keyword>
<dbReference type="AlphaFoldDB" id="A0A7L4WDE2"/>
<organism evidence="2 3">
    <name type="scientific">Pseudolactococcus paracarnosus</name>
    <dbReference type="NCBI Taxonomy" id="2749962"/>
    <lineage>
        <taxon>Bacteria</taxon>
        <taxon>Bacillati</taxon>
        <taxon>Bacillota</taxon>
        <taxon>Bacilli</taxon>
        <taxon>Lactobacillales</taxon>
        <taxon>Streptococcaceae</taxon>
        <taxon>Pseudolactococcus</taxon>
    </lineage>
</organism>
<dbReference type="RefSeq" id="WP_109834375.1">
    <property type="nucleotide sequence ID" value="NZ_CP017195.1"/>
</dbReference>
<sequence>MEYKLIGITGLILIILFLTWLKDGEKMDPSLKKRVIIDTTTIMIFWGVFEFYNYSSDKLYEEEVSVLVNGALIFFFARMIQLIAQINPLFQDFVKFIKKKGIDLDNEDK</sequence>
<feature type="transmembrane region" description="Helical" evidence="1">
    <location>
        <begin position="66"/>
        <end position="90"/>
    </location>
</feature>
<evidence type="ECO:0000313" key="2">
    <source>
        <dbReference type="EMBL" id="QDJ28207.1"/>
    </source>
</evidence>
<keyword evidence="1" id="KW-0472">Membrane</keyword>
<reference evidence="2 3" key="1">
    <citation type="submission" date="2016-09" db="EMBL/GenBank/DDBJ databases">
        <title>Lactic acid bacteria from MAP meat Genome sequencing and assembly.</title>
        <authorList>
            <person name="Behr J."/>
            <person name="Hilgarth M."/>
            <person name="Vogel R.F."/>
        </authorList>
    </citation>
    <scope>NUCLEOTIDE SEQUENCE [LARGE SCALE GENOMIC DNA]</scope>
    <source>
        <strain evidence="2 3">TMW21615</strain>
    </source>
</reference>
<gene>
    <name evidence="2" type="ORF">BHS01_06590</name>
</gene>
<keyword evidence="1" id="KW-1133">Transmembrane helix</keyword>
<feature type="transmembrane region" description="Helical" evidence="1">
    <location>
        <begin position="6"/>
        <end position="23"/>
    </location>
</feature>
<evidence type="ECO:0000313" key="3">
    <source>
        <dbReference type="Proteomes" id="UP000516280"/>
    </source>
</evidence>
<evidence type="ECO:0000256" key="1">
    <source>
        <dbReference type="SAM" id="Phobius"/>
    </source>
</evidence>
<accession>A0A7L4WDE2</accession>
<dbReference type="Proteomes" id="UP000516280">
    <property type="component" value="Chromosome"/>
</dbReference>
<name>A0A7L4WDE2_9LACT</name>
<feature type="transmembrane region" description="Helical" evidence="1">
    <location>
        <begin position="35"/>
        <end position="54"/>
    </location>
</feature>